<evidence type="ECO:0000313" key="1">
    <source>
        <dbReference type="EMBL" id="KHJ35742.1"/>
    </source>
</evidence>
<organism evidence="1 2">
    <name type="scientific">Uncinula necator</name>
    <name type="common">Grape powdery mildew</name>
    <dbReference type="NCBI Taxonomy" id="52586"/>
    <lineage>
        <taxon>Eukaryota</taxon>
        <taxon>Fungi</taxon>
        <taxon>Dikarya</taxon>
        <taxon>Ascomycota</taxon>
        <taxon>Pezizomycotina</taxon>
        <taxon>Leotiomycetes</taxon>
        <taxon>Erysiphales</taxon>
        <taxon>Erysiphaceae</taxon>
        <taxon>Erysiphe</taxon>
    </lineage>
</organism>
<evidence type="ECO:0000313" key="2">
    <source>
        <dbReference type="Proteomes" id="UP000030854"/>
    </source>
</evidence>
<gene>
    <name evidence="1" type="ORF">EV44_g4255</name>
</gene>
<dbReference type="Proteomes" id="UP000030854">
    <property type="component" value="Unassembled WGS sequence"/>
</dbReference>
<protein>
    <submittedName>
        <fullName evidence="1">Putative eka-like protein</fullName>
    </submittedName>
</protein>
<reference evidence="1 2" key="1">
    <citation type="journal article" date="2014" name="BMC Genomics">
        <title>Adaptive genomic structural variation in the grape powdery mildew pathogen, Erysiphe necator.</title>
        <authorList>
            <person name="Jones L."/>
            <person name="Riaz S."/>
            <person name="Morales-Cruz A."/>
            <person name="Amrine K.C."/>
            <person name="McGuire B."/>
            <person name="Gubler W.D."/>
            <person name="Walker M.A."/>
            <person name="Cantu D."/>
        </authorList>
    </citation>
    <scope>NUCLEOTIDE SEQUENCE [LARGE SCALE GENOMIC DNA]</scope>
    <source>
        <strain evidence="2">c</strain>
    </source>
</reference>
<keyword evidence="2" id="KW-1185">Reference proteome</keyword>
<name>A0A0B1PAM8_UNCNE</name>
<dbReference type="EMBL" id="JNVN01000283">
    <property type="protein sequence ID" value="KHJ35742.1"/>
    <property type="molecule type" value="Genomic_DNA"/>
</dbReference>
<dbReference type="HOGENOM" id="CLU_1846599_0_0_1"/>
<proteinExistence type="predicted"/>
<accession>A0A0B1PAM8</accession>
<comment type="caution">
    <text evidence="1">The sequence shown here is derived from an EMBL/GenBank/DDBJ whole genome shotgun (WGS) entry which is preliminary data.</text>
</comment>
<dbReference type="AlphaFoldDB" id="A0A0B1PAM8"/>
<sequence length="139" mass="15357">MGYSSAKGSKKALILPDYKAESVLNTNAKQRAHQHDFQSLKSITVNPQPYRGKSSSQKHLDQRFFLRLSQEHGWRKLSPAGIRALLVQRLAISPTFIGKIKSVHSDFALSPCNKDAREALLKAEGGLFMPGAKLEPASN</sequence>